<dbReference type="InterPro" id="IPR014746">
    <property type="entry name" value="Gln_synth/guanido_kin_cat_dom"/>
</dbReference>
<dbReference type="GO" id="GO:0005524">
    <property type="term" value="F:ATP binding"/>
    <property type="evidence" value="ECO:0007669"/>
    <property type="project" value="UniProtKB-KW"/>
</dbReference>
<feature type="domain" description="Phosphagen kinase C-terminal" evidence="5">
    <location>
        <begin position="20"/>
        <end position="245"/>
    </location>
</feature>
<keyword evidence="1" id="KW-0808">Transferase</keyword>
<dbReference type="PROSITE" id="PS51510">
    <property type="entry name" value="PHOSPHAGEN_KINASE_C"/>
    <property type="match status" value="1"/>
</dbReference>
<dbReference type="GO" id="GO:0004111">
    <property type="term" value="F:creatine kinase activity"/>
    <property type="evidence" value="ECO:0007669"/>
    <property type="project" value="InterPro"/>
</dbReference>
<organism evidence="6">
    <name type="scientific">marine sediment metagenome</name>
    <dbReference type="NCBI Taxonomy" id="412755"/>
    <lineage>
        <taxon>unclassified sequences</taxon>
        <taxon>metagenomes</taxon>
        <taxon>ecological metagenomes</taxon>
    </lineage>
</organism>
<evidence type="ECO:0000259" key="5">
    <source>
        <dbReference type="PROSITE" id="PS51510"/>
    </source>
</evidence>
<dbReference type="GO" id="GO:0046314">
    <property type="term" value="P:phosphocreatine biosynthetic process"/>
    <property type="evidence" value="ECO:0007669"/>
    <property type="project" value="InterPro"/>
</dbReference>
<dbReference type="Pfam" id="PF00217">
    <property type="entry name" value="ATP-gua_Ptrans"/>
    <property type="match status" value="1"/>
</dbReference>
<dbReference type="PANTHER" id="PTHR11547">
    <property type="entry name" value="ARGININE OR CREATINE KINASE"/>
    <property type="match status" value="1"/>
</dbReference>
<proteinExistence type="predicted"/>
<name>A0A0F8XAK5_9ZZZZ</name>
<dbReference type="EMBL" id="LAZR01060361">
    <property type="protein sequence ID" value="KKK65838.1"/>
    <property type="molecule type" value="Genomic_DNA"/>
</dbReference>
<dbReference type="Gene3D" id="3.30.590.10">
    <property type="entry name" value="Glutamine synthetase/guanido kinase, catalytic domain"/>
    <property type="match status" value="1"/>
</dbReference>
<dbReference type="PANTHER" id="PTHR11547:SF38">
    <property type="entry name" value="ARGININE KINASE 1-RELATED"/>
    <property type="match status" value="1"/>
</dbReference>
<dbReference type="GO" id="GO:0005615">
    <property type="term" value="C:extracellular space"/>
    <property type="evidence" value="ECO:0007669"/>
    <property type="project" value="TreeGrafter"/>
</dbReference>
<keyword evidence="2" id="KW-0547">Nucleotide-binding</keyword>
<evidence type="ECO:0000256" key="4">
    <source>
        <dbReference type="ARBA" id="ARBA00022840"/>
    </source>
</evidence>
<reference evidence="6" key="1">
    <citation type="journal article" date="2015" name="Nature">
        <title>Complex archaea that bridge the gap between prokaryotes and eukaryotes.</title>
        <authorList>
            <person name="Spang A."/>
            <person name="Saw J.H."/>
            <person name="Jorgensen S.L."/>
            <person name="Zaremba-Niedzwiedzka K."/>
            <person name="Martijn J."/>
            <person name="Lind A.E."/>
            <person name="van Eijk R."/>
            <person name="Schleper C."/>
            <person name="Guy L."/>
            <person name="Ettema T.J."/>
        </authorList>
    </citation>
    <scope>NUCLEOTIDE SEQUENCE</scope>
</reference>
<comment type="caution">
    <text evidence="6">The sequence shown here is derived from an EMBL/GenBank/DDBJ whole genome shotgun (WGS) entry which is preliminary data.</text>
</comment>
<feature type="non-terminal residue" evidence="6">
    <location>
        <position position="245"/>
    </location>
</feature>
<evidence type="ECO:0000256" key="3">
    <source>
        <dbReference type="ARBA" id="ARBA00022777"/>
    </source>
</evidence>
<evidence type="ECO:0000313" key="6">
    <source>
        <dbReference type="EMBL" id="KKK65838.1"/>
    </source>
</evidence>
<dbReference type="AlphaFoldDB" id="A0A0F8XAK5"/>
<gene>
    <name evidence="6" type="ORF">LCGC14_2970120</name>
</gene>
<keyword evidence="4" id="KW-0067">ATP-binding</keyword>
<dbReference type="InterPro" id="IPR023660">
    <property type="entry name" value="Arg_Kinase"/>
</dbReference>
<accession>A0A0F8XAK5</accession>
<keyword evidence="3" id="KW-0418">Kinase</keyword>
<sequence length="245" mass="27893">MRFKEMASKLSQWLEESKEIVISSRVRLARNLADFPFTHWAKKKELSKVVEEVLKVAKGSSYLKNALIINLKELDDIDRQFLMERHLISREHALGPEKERAVIIGDKEIISIMVNEEDHLRIQVTESGLNLIEAWRLATKIDNELEERLNYAYSEKYGYLTACPTNTGTGLRASVMIHLPALIISRQINKVLDAVSRANMAVRGIYGEGTQAQGDLFQVSNEISLGESEEEIVEHVEQAAREIME</sequence>
<dbReference type="SUPFAM" id="SSF55931">
    <property type="entry name" value="Glutamine synthetase/guanido kinase"/>
    <property type="match status" value="1"/>
</dbReference>
<evidence type="ECO:0000256" key="2">
    <source>
        <dbReference type="ARBA" id="ARBA00022741"/>
    </source>
</evidence>
<dbReference type="CDD" id="cd07930">
    <property type="entry name" value="bacterial_phosphagen_kinase"/>
    <property type="match status" value="1"/>
</dbReference>
<dbReference type="InterPro" id="IPR022414">
    <property type="entry name" value="ATP-guanido_PTrfase_cat"/>
</dbReference>
<dbReference type="InterPro" id="IPR000749">
    <property type="entry name" value="ATP-guanido_PTrfase"/>
</dbReference>
<protein>
    <recommendedName>
        <fullName evidence="5">Phosphagen kinase C-terminal domain-containing protein</fullName>
    </recommendedName>
</protein>
<evidence type="ECO:0000256" key="1">
    <source>
        <dbReference type="ARBA" id="ARBA00022679"/>
    </source>
</evidence>